<feature type="region of interest" description="Disordered" evidence="10">
    <location>
        <begin position="212"/>
        <end position="234"/>
    </location>
</feature>
<keyword evidence="5 9" id="KW-0479">Metal-binding</keyword>
<dbReference type="SMART" id="SM00184">
    <property type="entry name" value="RING"/>
    <property type="match status" value="1"/>
</dbReference>
<evidence type="ECO:0000256" key="5">
    <source>
        <dbReference type="ARBA" id="ARBA00022723"/>
    </source>
</evidence>
<dbReference type="InterPro" id="IPR001841">
    <property type="entry name" value="Znf_RING"/>
</dbReference>
<sequence length="234" mass="26543">LEGMIEVKATETQQDIRNDFYCDNLTNSQRLQEERCCVCMDTPTKPKQLRKCGHIFCKECIEQCFNYKPACPICGTIYGKVTGDQPLGTMSIRTNGSRLQGFNDSSGTIILTYFFNDGLQGEEHPNPRTVYKGIRLSGYLPNNKKGRLIAKLLNVAFSRRLVFTIGWSRTTGHDGVTWNAIHHKTSMEGGPARFGYPDPTYLDSVLEELKAKGVTEESADDPEEYKEYSREIRY</sequence>
<keyword evidence="7 9" id="KW-0862">Zinc</keyword>
<dbReference type="Gene3D" id="3.30.390.130">
    <property type="match status" value="1"/>
</dbReference>
<dbReference type="GO" id="GO:0061630">
    <property type="term" value="F:ubiquitin protein ligase activity"/>
    <property type="evidence" value="ECO:0007669"/>
    <property type="project" value="UniProtKB-UniRule"/>
</dbReference>
<keyword evidence="4 9" id="KW-0808">Transferase</keyword>
<dbReference type="EnsemblMetazoa" id="G22080.1">
    <property type="protein sequence ID" value="G22080.1:cds"/>
    <property type="gene ID" value="G22080"/>
</dbReference>
<dbReference type="GO" id="GO:0005737">
    <property type="term" value="C:cytoplasm"/>
    <property type="evidence" value="ECO:0007669"/>
    <property type="project" value="UniProtKB-SubCell"/>
</dbReference>
<evidence type="ECO:0000256" key="8">
    <source>
        <dbReference type="PROSITE-ProRule" id="PRU00175"/>
    </source>
</evidence>
<protein>
    <recommendedName>
        <fullName evidence="9">E3 ubiquitin-protein ligase</fullName>
        <ecNumber evidence="9">2.3.2.27</ecNumber>
    </recommendedName>
</protein>
<dbReference type="PROSITE" id="PS00518">
    <property type="entry name" value="ZF_RING_1"/>
    <property type="match status" value="1"/>
</dbReference>
<comment type="similarity">
    <text evidence="3 9">Belongs to the Deltex family.</text>
</comment>
<evidence type="ECO:0000256" key="10">
    <source>
        <dbReference type="SAM" id="MobiDB-lite"/>
    </source>
</evidence>
<evidence type="ECO:0000256" key="1">
    <source>
        <dbReference type="ARBA" id="ARBA00000900"/>
    </source>
</evidence>
<dbReference type="SUPFAM" id="SSF57850">
    <property type="entry name" value="RING/U-box"/>
    <property type="match status" value="1"/>
</dbReference>
<evidence type="ECO:0000256" key="7">
    <source>
        <dbReference type="ARBA" id="ARBA00022833"/>
    </source>
</evidence>
<dbReference type="Pfam" id="PF13639">
    <property type="entry name" value="zf-RING_2"/>
    <property type="match status" value="1"/>
</dbReference>
<dbReference type="AlphaFoldDB" id="A0A8W8K4H8"/>
<evidence type="ECO:0000313" key="12">
    <source>
        <dbReference type="EnsemblMetazoa" id="G22080.1:cds"/>
    </source>
</evidence>
<evidence type="ECO:0000313" key="13">
    <source>
        <dbReference type="Proteomes" id="UP000005408"/>
    </source>
</evidence>
<feature type="domain" description="RING-type" evidence="11">
    <location>
        <begin position="36"/>
        <end position="74"/>
    </location>
</feature>
<dbReference type="PANTHER" id="PTHR12622">
    <property type="entry name" value="DELTEX-RELATED"/>
    <property type="match status" value="1"/>
</dbReference>
<keyword evidence="9" id="KW-0963">Cytoplasm</keyword>
<comment type="catalytic activity">
    <reaction evidence="1 9">
        <text>S-ubiquitinyl-[E2 ubiquitin-conjugating enzyme]-L-cysteine + [acceptor protein]-L-lysine = [E2 ubiquitin-conjugating enzyme]-L-cysteine + N(6)-ubiquitinyl-[acceptor protein]-L-lysine.</text>
        <dbReference type="EC" id="2.3.2.27"/>
    </reaction>
</comment>
<dbReference type="InterPro" id="IPR039398">
    <property type="entry name" value="Deltex_fam"/>
</dbReference>
<dbReference type="Proteomes" id="UP000005408">
    <property type="component" value="Unassembled WGS sequence"/>
</dbReference>
<evidence type="ECO:0000256" key="2">
    <source>
        <dbReference type="ARBA" id="ARBA00004906"/>
    </source>
</evidence>
<dbReference type="GO" id="GO:0016567">
    <property type="term" value="P:protein ubiquitination"/>
    <property type="evidence" value="ECO:0007669"/>
    <property type="project" value="UniProtKB-UniRule"/>
</dbReference>
<dbReference type="GO" id="GO:0007219">
    <property type="term" value="P:Notch signaling pathway"/>
    <property type="evidence" value="ECO:0007669"/>
    <property type="project" value="InterPro"/>
</dbReference>
<dbReference type="GO" id="GO:0008270">
    <property type="term" value="F:zinc ion binding"/>
    <property type="evidence" value="ECO:0007669"/>
    <property type="project" value="UniProtKB-KW"/>
</dbReference>
<organism evidence="12 13">
    <name type="scientific">Magallana gigas</name>
    <name type="common">Pacific oyster</name>
    <name type="synonym">Crassostrea gigas</name>
    <dbReference type="NCBI Taxonomy" id="29159"/>
    <lineage>
        <taxon>Eukaryota</taxon>
        <taxon>Metazoa</taxon>
        <taxon>Spiralia</taxon>
        <taxon>Lophotrochozoa</taxon>
        <taxon>Mollusca</taxon>
        <taxon>Bivalvia</taxon>
        <taxon>Autobranchia</taxon>
        <taxon>Pteriomorphia</taxon>
        <taxon>Ostreida</taxon>
        <taxon>Ostreoidea</taxon>
        <taxon>Ostreidae</taxon>
        <taxon>Magallana</taxon>
    </lineage>
</organism>
<keyword evidence="6 8" id="KW-0863">Zinc-finger</keyword>
<reference evidence="12" key="1">
    <citation type="submission" date="2022-08" db="UniProtKB">
        <authorList>
            <consortium name="EnsemblMetazoa"/>
        </authorList>
    </citation>
    <scope>IDENTIFICATION</scope>
    <source>
        <strain evidence="12">05x7-T-G4-1.051#20</strain>
    </source>
</reference>
<dbReference type="InterPro" id="IPR039399">
    <property type="entry name" value="Deltex_C_sf"/>
</dbReference>
<evidence type="ECO:0000256" key="6">
    <source>
        <dbReference type="ARBA" id="ARBA00022771"/>
    </source>
</evidence>
<dbReference type="Gene3D" id="3.30.40.10">
    <property type="entry name" value="Zinc/RING finger domain, C3HC4 (zinc finger)"/>
    <property type="match status" value="1"/>
</dbReference>
<dbReference type="Pfam" id="PF18102">
    <property type="entry name" value="DTC"/>
    <property type="match status" value="1"/>
</dbReference>
<evidence type="ECO:0000259" key="11">
    <source>
        <dbReference type="PROSITE" id="PS50089"/>
    </source>
</evidence>
<keyword evidence="13" id="KW-1185">Reference proteome</keyword>
<proteinExistence type="inferred from homology"/>
<evidence type="ECO:0000256" key="3">
    <source>
        <dbReference type="ARBA" id="ARBA00009413"/>
    </source>
</evidence>
<accession>A0A8W8K4H8</accession>
<dbReference type="InterPro" id="IPR013083">
    <property type="entry name" value="Znf_RING/FYVE/PHD"/>
</dbReference>
<dbReference type="InterPro" id="IPR017907">
    <property type="entry name" value="Znf_RING_CS"/>
</dbReference>
<dbReference type="InterPro" id="IPR039396">
    <property type="entry name" value="Deltex_C"/>
</dbReference>
<comment type="subcellular location">
    <subcellularLocation>
        <location evidence="9">Cytoplasm</location>
    </subcellularLocation>
</comment>
<dbReference type="EC" id="2.3.2.27" evidence="9"/>
<comment type="pathway">
    <text evidence="2 9">Protein modification; protein ubiquitination.</text>
</comment>
<evidence type="ECO:0000256" key="4">
    <source>
        <dbReference type="ARBA" id="ARBA00022679"/>
    </source>
</evidence>
<feature type="compositionally biased region" description="Basic and acidic residues" evidence="10">
    <location>
        <begin position="225"/>
        <end position="234"/>
    </location>
</feature>
<dbReference type="PROSITE" id="PS50089">
    <property type="entry name" value="ZF_RING_2"/>
    <property type="match status" value="1"/>
</dbReference>
<name>A0A8W8K4H8_MAGGI</name>
<dbReference type="CDD" id="cd09633">
    <property type="entry name" value="Deltex_C"/>
    <property type="match status" value="1"/>
</dbReference>
<evidence type="ECO:0000256" key="9">
    <source>
        <dbReference type="RuleBase" id="RU367105"/>
    </source>
</evidence>